<sequence length="335" mass="37721">MNDIKNENPVTEKPEEGKKETDLAEQNGIRRSNPVATAFVLLLLCAALVTAGWLIFSFLQSRTEQPAQEESRKTVAVTGVSSGNGMLQRLTENTPLTEEATETPGSETEENQEELFFGSSLPSVASGQLTVEGLDAADKEKTGFRESDFVKAASEFLENNGIEADRITFREEITCSSDASAYEALIDGREDKILSVLFYPDFPGRYIFILQDARTVTVPVQTQQTERTQTVQDIPAQTEAPQRETEETETPYDATELSVTGMTGTLQNYLENYYELQYRLYEYLYRNGYRDMKSVNVEDYEIDADTRTAVIYLKLPDGSIITCSYRRDENSYSFQ</sequence>
<dbReference type="STRING" id="168384.SAMN05660368_02269"/>
<organism evidence="2 3">
    <name type="scientific">Marvinbryantia formatexigens DSM 14469</name>
    <dbReference type="NCBI Taxonomy" id="478749"/>
    <lineage>
        <taxon>Bacteria</taxon>
        <taxon>Bacillati</taxon>
        <taxon>Bacillota</taxon>
        <taxon>Clostridia</taxon>
        <taxon>Lachnospirales</taxon>
        <taxon>Lachnospiraceae</taxon>
        <taxon>Marvinbryantia</taxon>
    </lineage>
</organism>
<dbReference type="RefSeq" id="WP_006860257.1">
    <property type="nucleotide sequence ID" value="NZ_ACCL02000002.1"/>
</dbReference>
<evidence type="ECO:0000313" key="3">
    <source>
        <dbReference type="Proteomes" id="UP000005561"/>
    </source>
</evidence>
<dbReference type="Proteomes" id="UP000005561">
    <property type="component" value="Unassembled WGS sequence"/>
</dbReference>
<comment type="caution">
    <text evidence="2">The sequence shown here is derived from an EMBL/GenBank/DDBJ whole genome shotgun (WGS) entry which is preliminary data.</text>
</comment>
<feature type="region of interest" description="Disordered" evidence="1">
    <location>
        <begin position="227"/>
        <end position="252"/>
    </location>
</feature>
<evidence type="ECO:0000256" key="1">
    <source>
        <dbReference type="SAM" id="MobiDB-lite"/>
    </source>
</evidence>
<keyword evidence="3" id="KW-1185">Reference proteome</keyword>
<feature type="region of interest" description="Disordered" evidence="1">
    <location>
        <begin position="1"/>
        <end position="26"/>
    </location>
</feature>
<accession>C6LA15</accession>
<gene>
    <name evidence="2" type="ORF">BRYFOR_05457</name>
</gene>
<evidence type="ECO:0000313" key="2">
    <source>
        <dbReference type="EMBL" id="EET62422.1"/>
    </source>
</evidence>
<dbReference type="AlphaFoldDB" id="C6LA15"/>
<feature type="compositionally biased region" description="Polar residues" evidence="1">
    <location>
        <begin position="85"/>
        <end position="96"/>
    </location>
</feature>
<proteinExistence type="predicted"/>
<feature type="region of interest" description="Disordered" evidence="1">
    <location>
        <begin position="85"/>
        <end position="111"/>
    </location>
</feature>
<feature type="compositionally biased region" description="Basic and acidic residues" evidence="1">
    <location>
        <begin position="1"/>
        <end position="22"/>
    </location>
</feature>
<name>C6LA15_9FIRM</name>
<protein>
    <submittedName>
        <fullName evidence="2">Uncharacterized protein</fullName>
    </submittedName>
</protein>
<dbReference type="EMBL" id="ACCL02000002">
    <property type="protein sequence ID" value="EET62422.1"/>
    <property type="molecule type" value="Genomic_DNA"/>
</dbReference>
<reference evidence="2" key="1">
    <citation type="submission" date="2009-07" db="EMBL/GenBank/DDBJ databases">
        <authorList>
            <person name="Weinstock G."/>
            <person name="Sodergren E."/>
            <person name="Clifton S."/>
            <person name="Fulton L."/>
            <person name="Fulton B."/>
            <person name="Courtney L."/>
            <person name="Fronick C."/>
            <person name="Harrison M."/>
            <person name="Strong C."/>
            <person name="Farmer C."/>
            <person name="Delahaunty K."/>
            <person name="Markovic C."/>
            <person name="Hall O."/>
            <person name="Minx P."/>
            <person name="Tomlinson C."/>
            <person name="Mitreva M."/>
            <person name="Nelson J."/>
            <person name="Hou S."/>
            <person name="Wollam A."/>
            <person name="Pepin K.H."/>
            <person name="Johnson M."/>
            <person name="Bhonagiri V."/>
            <person name="Nash W.E."/>
            <person name="Warren W."/>
            <person name="Chinwalla A."/>
            <person name="Mardis E.R."/>
            <person name="Wilson R.K."/>
        </authorList>
    </citation>
    <scope>NUCLEOTIDE SEQUENCE [LARGE SCALE GENOMIC DNA]</scope>
    <source>
        <strain evidence="2">DSM 14469</strain>
    </source>
</reference>